<evidence type="ECO:0000256" key="7">
    <source>
        <dbReference type="PIRSR" id="PIRSR600760-2"/>
    </source>
</evidence>
<dbReference type="GO" id="GO:0007165">
    <property type="term" value="P:signal transduction"/>
    <property type="evidence" value="ECO:0007669"/>
    <property type="project" value="TreeGrafter"/>
</dbReference>
<dbReference type="PROSITE" id="PS00629">
    <property type="entry name" value="IMP_1"/>
    <property type="match status" value="1"/>
</dbReference>
<dbReference type="RefSeq" id="WP_406830474.1">
    <property type="nucleotide sequence ID" value="NZ_CP157483.1"/>
</dbReference>
<dbReference type="PANTHER" id="PTHR20854">
    <property type="entry name" value="INOSITOL MONOPHOSPHATASE"/>
    <property type="match status" value="1"/>
</dbReference>
<dbReference type="InterPro" id="IPR020550">
    <property type="entry name" value="Inositol_monophosphatase_CS"/>
</dbReference>
<dbReference type="CDD" id="cd01639">
    <property type="entry name" value="IMPase"/>
    <property type="match status" value="1"/>
</dbReference>
<feature type="binding site" evidence="7">
    <location>
        <position position="97"/>
    </location>
    <ligand>
        <name>Mg(2+)</name>
        <dbReference type="ChEBI" id="CHEBI:18420"/>
        <label>1</label>
        <note>catalytic</note>
    </ligand>
</feature>
<comment type="similarity">
    <text evidence="3 8">Belongs to the inositol monophosphatase superfamily.</text>
</comment>
<feature type="binding site" evidence="7">
    <location>
        <position position="94"/>
    </location>
    <ligand>
        <name>Mg(2+)</name>
        <dbReference type="ChEBI" id="CHEBI:18420"/>
        <label>1</label>
        <note>catalytic</note>
    </ligand>
</feature>
<comment type="catalytic activity">
    <reaction evidence="1 8">
        <text>a myo-inositol phosphate + H2O = myo-inositol + phosphate</text>
        <dbReference type="Rhea" id="RHEA:24056"/>
        <dbReference type="ChEBI" id="CHEBI:15377"/>
        <dbReference type="ChEBI" id="CHEBI:17268"/>
        <dbReference type="ChEBI" id="CHEBI:43474"/>
        <dbReference type="ChEBI" id="CHEBI:84139"/>
        <dbReference type="EC" id="3.1.3.25"/>
    </reaction>
</comment>
<evidence type="ECO:0000256" key="8">
    <source>
        <dbReference type="RuleBase" id="RU364068"/>
    </source>
</evidence>
<evidence type="ECO:0000256" key="2">
    <source>
        <dbReference type="ARBA" id="ARBA00001946"/>
    </source>
</evidence>
<dbReference type="AlphaFoldDB" id="A0AAU7JS40"/>
<evidence type="ECO:0000256" key="5">
    <source>
        <dbReference type="ARBA" id="ARBA00022801"/>
    </source>
</evidence>
<sequence>MEPLTVPADDVLAELEQLAVEVALEAGRLVVDERPVDLGVSRTKSTATDVVTVMDQRAQDLLRSRLREARPGDGFLGEEEGGTDRESEITWVVDPIDGTVNYLYAIPSYAVSVAAVVGDPTTPGAWRPVAGAVVNPMTGELFHARLGAGAWLRRGEGEATRLVIGEPPALGHALTGTGFGYDAGRRLWQARVLVDVLPHVRDIRRIGSAALDICAVAAGSLDCYFERGLNSWDMAAAWLVLAESGGLFTGLGETAPDPSMAVGAAPGLHAHLEALVRRAAEAAGSE</sequence>
<dbReference type="Pfam" id="PF00459">
    <property type="entry name" value="Inositol_P"/>
    <property type="match status" value="1"/>
</dbReference>
<name>A0AAU7JS40_9MICO</name>
<keyword evidence="4 7" id="KW-0479">Metal-binding</keyword>
<evidence type="ECO:0000256" key="6">
    <source>
        <dbReference type="ARBA" id="ARBA00022842"/>
    </source>
</evidence>
<dbReference type="EMBL" id="CP157483">
    <property type="protein sequence ID" value="XBO43047.1"/>
    <property type="molecule type" value="Genomic_DNA"/>
</dbReference>
<dbReference type="InterPro" id="IPR000760">
    <property type="entry name" value="Inositol_monophosphatase-like"/>
</dbReference>
<evidence type="ECO:0000256" key="3">
    <source>
        <dbReference type="ARBA" id="ARBA00009759"/>
    </source>
</evidence>
<feature type="binding site" evidence="7">
    <location>
        <position position="96"/>
    </location>
    <ligand>
        <name>Mg(2+)</name>
        <dbReference type="ChEBI" id="CHEBI:18420"/>
        <label>1</label>
        <note>catalytic</note>
    </ligand>
</feature>
<dbReference type="PRINTS" id="PR00377">
    <property type="entry name" value="IMPHPHTASES"/>
</dbReference>
<dbReference type="Gene3D" id="3.30.540.10">
    <property type="entry name" value="Fructose-1,6-Bisphosphatase, subunit A, domain 1"/>
    <property type="match status" value="1"/>
</dbReference>
<dbReference type="InterPro" id="IPR020583">
    <property type="entry name" value="Inositol_monoP_metal-BS"/>
</dbReference>
<evidence type="ECO:0000256" key="4">
    <source>
        <dbReference type="ARBA" id="ARBA00022723"/>
    </source>
</evidence>
<feature type="binding site" evidence="7">
    <location>
        <position position="233"/>
    </location>
    <ligand>
        <name>Mg(2+)</name>
        <dbReference type="ChEBI" id="CHEBI:18420"/>
        <label>1</label>
        <note>catalytic</note>
    </ligand>
</feature>
<dbReference type="GO" id="GO:0046872">
    <property type="term" value="F:metal ion binding"/>
    <property type="evidence" value="ECO:0007669"/>
    <property type="project" value="UniProtKB-KW"/>
</dbReference>
<reference evidence="9" key="1">
    <citation type="submission" date="2024-05" db="EMBL/GenBank/DDBJ databases">
        <authorList>
            <person name="Kim S."/>
            <person name="Heo J."/>
            <person name="Choi H."/>
            <person name="Choi Y."/>
            <person name="Kwon S.-W."/>
            <person name="Kim Y."/>
        </authorList>
    </citation>
    <scope>NUCLEOTIDE SEQUENCE</scope>
    <source>
        <strain evidence="9">KACC 23699</strain>
    </source>
</reference>
<dbReference type="Gene3D" id="3.40.190.80">
    <property type="match status" value="1"/>
</dbReference>
<dbReference type="EC" id="3.1.3.25" evidence="8"/>
<proteinExistence type="inferred from homology"/>
<dbReference type="GO" id="GO:0006020">
    <property type="term" value="P:inositol metabolic process"/>
    <property type="evidence" value="ECO:0007669"/>
    <property type="project" value="TreeGrafter"/>
</dbReference>
<protein>
    <recommendedName>
        <fullName evidence="8">Inositol-1-monophosphatase</fullName>
        <ecNumber evidence="8">3.1.3.25</ecNumber>
    </recommendedName>
</protein>
<keyword evidence="5 8" id="KW-0378">Hydrolase</keyword>
<dbReference type="GO" id="GO:0046854">
    <property type="term" value="P:phosphatidylinositol phosphate biosynthetic process"/>
    <property type="evidence" value="ECO:0007669"/>
    <property type="project" value="InterPro"/>
</dbReference>
<evidence type="ECO:0000256" key="1">
    <source>
        <dbReference type="ARBA" id="ARBA00001033"/>
    </source>
</evidence>
<gene>
    <name evidence="9" type="ORF">ABEG17_15965</name>
</gene>
<dbReference type="SUPFAM" id="SSF56655">
    <property type="entry name" value="Carbohydrate phosphatase"/>
    <property type="match status" value="1"/>
</dbReference>
<organism evidence="9">
    <name type="scientific">Pedococcus sp. KACC 23699</name>
    <dbReference type="NCBI Taxonomy" id="3149228"/>
    <lineage>
        <taxon>Bacteria</taxon>
        <taxon>Bacillati</taxon>
        <taxon>Actinomycetota</taxon>
        <taxon>Actinomycetes</taxon>
        <taxon>Micrococcales</taxon>
        <taxon>Intrasporangiaceae</taxon>
        <taxon>Pedococcus</taxon>
    </lineage>
</organism>
<comment type="cofactor">
    <cofactor evidence="2 7 8">
        <name>Mg(2+)</name>
        <dbReference type="ChEBI" id="CHEBI:18420"/>
    </cofactor>
</comment>
<dbReference type="InterPro" id="IPR033942">
    <property type="entry name" value="IMPase"/>
</dbReference>
<keyword evidence="6 7" id="KW-0460">Magnesium</keyword>
<feature type="binding site" evidence="7">
    <location>
        <position position="78"/>
    </location>
    <ligand>
        <name>Mg(2+)</name>
        <dbReference type="ChEBI" id="CHEBI:18420"/>
        <label>1</label>
        <note>catalytic</note>
    </ligand>
</feature>
<dbReference type="GO" id="GO:0008934">
    <property type="term" value="F:inositol monophosphate 1-phosphatase activity"/>
    <property type="evidence" value="ECO:0007669"/>
    <property type="project" value="InterPro"/>
</dbReference>
<dbReference type="PANTHER" id="PTHR20854:SF4">
    <property type="entry name" value="INOSITOL-1-MONOPHOSPHATASE-RELATED"/>
    <property type="match status" value="1"/>
</dbReference>
<accession>A0AAU7JS40</accession>
<evidence type="ECO:0000313" key="9">
    <source>
        <dbReference type="EMBL" id="XBO43047.1"/>
    </source>
</evidence>
<dbReference type="PROSITE" id="PS00630">
    <property type="entry name" value="IMP_2"/>
    <property type="match status" value="1"/>
</dbReference>